<sequence>MDEQITKILQDKAREVRDLLAEHQIICTTYTVINYGINFPLQHNGKRVNLNLSYSSNKNRWTAQSADSWIKTIVIPLLTPLLSPSQESKLVSKQIREHTSSASYFETAKYCLTMLEPFQDDNIDCSIIIEQAQRDIQFLLQDVQYGRLNRNILQELLAHPVTVDFQSAKEFLSQCLNTITN</sequence>
<dbReference type="EMBL" id="BNJF01000006">
    <property type="protein sequence ID" value="GHO49636.1"/>
    <property type="molecule type" value="Genomic_DNA"/>
</dbReference>
<evidence type="ECO:0000313" key="1">
    <source>
        <dbReference type="EMBL" id="GHO49636.1"/>
    </source>
</evidence>
<gene>
    <name evidence="1" type="ORF">KSX_77990</name>
</gene>
<dbReference type="Proteomes" id="UP000612362">
    <property type="component" value="Unassembled WGS sequence"/>
</dbReference>
<dbReference type="RefSeq" id="WP_220198751.1">
    <property type="nucleotide sequence ID" value="NZ_BNJF01000006.1"/>
</dbReference>
<name>A0A8J3I8Z1_9CHLR</name>
<keyword evidence="2" id="KW-1185">Reference proteome</keyword>
<comment type="caution">
    <text evidence="1">The sequence shown here is derived from an EMBL/GenBank/DDBJ whole genome shotgun (WGS) entry which is preliminary data.</text>
</comment>
<proteinExistence type="predicted"/>
<protein>
    <submittedName>
        <fullName evidence="1">Uncharacterized protein</fullName>
    </submittedName>
</protein>
<dbReference type="AlphaFoldDB" id="A0A8J3I8Z1"/>
<organism evidence="1 2">
    <name type="scientific">Ktedonospora formicarum</name>
    <dbReference type="NCBI Taxonomy" id="2778364"/>
    <lineage>
        <taxon>Bacteria</taxon>
        <taxon>Bacillati</taxon>
        <taxon>Chloroflexota</taxon>
        <taxon>Ktedonobacteria</taxon>
        <taxon>Ktedonobacterales</taxon>
        <taxon>Ktedonobacteraceae</taxon>
        <taxon>Ktedonospora</taxon>
    </lineage>
</organism>
<evidence type="ECO:0000313" key="2">
    <source>
        <dbReference type="Proteomes" id="UP000612362"/>
    </source>
</evidence>
<reference evidence="1" key="1">
    <citation type="submission" date="2020-10" db="EMBL/GenBank/DDBJ databases">
        <title>Taxonomic study of unclassified bacteria belonging to the class Ktedonobacteria.</title>
        <authorList>
            <person name="Yabe S."/>
            <person name="Wang C.M."/>
            <person name="Zheng Y."/>
            <person name="Sakai Y."/>
            <person name="Cavaletti L."/>
            <person name="Monciardini P."/>
            <person name="Donadio S."/>
        </authorList>
    </citation>
    <scope>NUCLEOTIDE SEQUENCE</scope>
    <source>
        <strain evidence="1">SOSP1-1</strain>
    </source>
</reference>
<accession>A0A8J3I8Z1</accession>